<dbReference type="InterPro" id="IPR001126">
    <property type="entry name" value="UmuC"/>
</dbReference>
<evidence type="ECO:0000313" key="3">
    <source>
        <dbReference type="EMBL" id="APE42198.1"/>
    </source>
</evidence>
<reference evidence="3 4" key="1">
    <citation type="submission" date="2016-11" db="EMBL/GenBank/DDBJ databases">
        <title>Complete genome sequence of Sulfitobacter sp. AM1-D1, a toxic bacteria associated with marine dinoflagellate Alexandrium minutum in East China Sea.</title>
        <authorList>
            <person name="Yang Q."/>
            <person name="Zhang X."/>
            <person name="Tian X."/>
        </authorList>
    </citation>
    <scope>NUCLEOTIDE SEQUENCE [LARGE SCALE GENOMIC DNA]</scope>
    <source>
        <strain evidence="3 4">AM1-D1</strain>
    </source>
</reference>
<keyword evidence="1" id="KW-0227">DNA damage</keyword>
<dbReference type="InterPro" id="IPR043502">
    <property type="entry name" value="DNA/RNA_pol_sf"/>
</dbReference>
<evidence type="ECO:0000256" key="1">
    <source>
        <dbReference type="ARBA" id="ARBA00022763"/>
    </source>
</evidence>
<dbReference type="InterPro" id="IPR050356">
    <property type="entry name" value="SulA_CellDiv_inhibitor"/>
</dbReference>
<protein>
    <submittedName>
        <fullName evidence="3">Protein ImuB</fullName>
    </submittedName>
</protein>
<evidence type="ECO:0000259" key="2">
    <source>
        <dbReference type="Pfam" id="PF00817"/>
    </source>
</evidence>
<dbReference type="GO" id="GO:0006281">
    <property type="term" value="P:DNA repair"/>
    <property type="evidence" value="ECO:0007669"/>
    <property type="project" value="InterPro"/>
</dbReference>
<gene>
    <name evidence="3" type="ORF">BOO69_01315</name>
</gene>
<keyword evidence="4" id="KW-1185">Reference proteome</keyword>
<dbReference type="RefSeq" id="WP_071969602.1">
    <property type="nucleotide sequence ID" value="NZ_CP018076.1"/>
</dbReference>
<name>A0A1J0WDF7_9RHOB</name>
<dbReference type="SUPFAM" id="SSF56672">
    <property type="entry name" value="DNA/RNA polymerases"/>
    <property type="match status" value="1"/>
</dbReference>
<dbReference type="STRING" id="1917485.BOO69_01315"/>
<dbReference type="Proteomes" id="UP000181897">
    <property type="component" value="Chromosome"/>
</dbReference>
<sequence>MTPAPQRARIVSAWFPDLAMDRWRRTTAQQRTLPGDEVPVVLATQGSHGPIIHAVNASGTARGIQCGARVVDVQAIHPDLHVEQADPQGDVALLDRVAQWARRWCPWTVRDGTTGILMDVTGAAHLFGGEAALLRDMTVRFRMQGLSARVALAPTRGAARMFARYGTGQVICAPDDLEVALAPLPVAALPLDAETLRLLTRLGLKTLGALMQVPRMALMRRFDRLPVDTNPLILLDRALGRQSDPLNAPPETRRWLARARLAEPVIDPVPHLDALARDLCGQLARAECGARRLRLTIYRVDGEWRSRDMALAQASRDPAHLLRLLSGKTEGIDPGFGFDLLTLEALAVEPLALHQDSLDGQRDAARDVAALLDRLTSRLGPGKVTWSAWRESHLPERVEAQVPALGSVVCAPPSVTRARPLRLLVPPEEIAVLYAVPEGPPARFRWRRVAYLTARHEGPERIAPEWWRDRPGTRLRDYYKVEVTDGRRFWLFREGILGDGRGGDPHWFLHGIFA</sequence>
<proteinExistence type="predicted"/>
<dbReference type="AlphaFoldDB" id="A0A1J0WDF7"/>
<dbReference type="Pfam" id="PF00817">
    <property type="entry name" value="IMS"/>
    <property type="match status" value="1"/>
</dbReference>
<dbReference type="EMBL" id="CP018076">
    <property type="protein sequence ID" value="APE42198.1"/>
    <property type="molecule type" value="Genomic_DNA"/>
</dbReference>
<evidence type="ECO:0000313" key="4">
    <source>
        <dbReference type="Proteomes" id="UP000181897"/>
    </source>
</evidence>
<dbReference type="CDD" id="cd03468">
    <property type="entry name" value="PolY_like"/>
    <property type="match status" value="1"/>
</dbReference>
<feature type="domain" description="UmuC" evidence="2">
    <location>
        <begin position="36"/>
        <end position="163"/>
    </location>
</feature>
<organism evidence="3 4">
    <name type="scientific">Sulfitobacter alexandrii</name>
    <dbReference type="NCBI Taxonomy" id="1917485"/>
    <lineage>
        <taxon>Bacteria</taxon>
        <taxon>Pseudomonadati</taxon>
        <taxon>Pseudomonadota</taxon>
        <taxon>Alphaproteobacteria</taxon>
        <taxon>Rhodobacterales</taxon>
        <taxon>Roseobacteraceae</taxon>
        <taxon>Sulfitobacter</taxon>
    </lineage>
</organism>
<dbReference type="PANTHER" id="PTHR35369">
    <property type="entry name" value="BLR3025 PROTEIN-RELATED"/>
    <property type="match status" value="1"/>
</dbReference>
<dbReference type="KEGG" id="suam:BOO69_01315"/>
<dbReference type="PANTHER" id="PTHR35369:SF2">
    <property type="entry name" value="BLR3025 PROTEIN"/>
    <property type="match status" value="1"/>
</dbReference>
<accession>A0A1J0WDF7</accession>